<dbReference type="InterPro" id="IPR024787">
    <property type="entry name" value="EcsC"/>
</dbReference>
<reference evidence="1 2" key="1">
    <citation type="journal article" date="2019" name="Indoor Air">
        <title>Impacts of indoor surface finishes on bacterial viability.</title>
        <authorList>
            <person name="Hu J."/>
            <person name="Maamar S.B."/>
            <person name="Glawe A.J."/>
            <person name="Gottel N."/>
            <person name="Gilbert J.A."/>
            <person name="Hartmann E.M."/>
        </authorList>
    </citation>
    <scope>NUCLEOTIDE SEQUENCE [LARGE SCALE GENOMIC DNA]</scope>
    <source>
        <strain evidence="1 2">AF060A6</strain>
    </source>
</reference>
<evidence type="ECO:0000313" key="1">
    <source>
        <dbReference type="EMBL" id="THE14761.1"/>
    </source>
</evidence>
<dbReference type="PANTHER" id="PTHR41260:SF1">
    <property type="entry name" value="PROTEIN ECSC"/>
    <property type="match status" value="1"/>
</dbReference>
<comment type="caution">
    <text evidence="1">The sequence shown here is derived from an EMBL/GenBank/DDBJ whole genome shotgun (WGS) entry which is preliminary data.</text>
</comment>
<dbReference type="RefSeq" id="WP_136378112.1">
    <property type="nucleotide sequence ID" value="NZ_SLUB01000003.1"/>
</dbReference>
<dbReference type="PANTHER" id="PTHR41260">
    <property type="entry name" value="PROTEIN ECSC"/>
    <property type="match status" value="1"/>
</dbReference>
<protein>
    <submittedName>
        <fullName evidence="1">EcsC family protein</fullName>
    </submittedName>
</protein>
<organism evidence="1 2">
    <name type="scientific">Bacillus timonensis</name>
    <dbReference type="NCBI Taxonomy" id="1033734"/>
    <lineage>
        <taxon>Bacteria</taxon>
        <taxon>Bacillati</taxon>
        <taxon>Bacillota</taxon>
        <taxon>Bacilli</taxon>
        <taxon>Bacillales</taxon>
        <taxon>Bacillaceae</taxon>
        <taxon>Bacillus</taxon>
    </lineage>
</organism>
<dbReference type="STRING" id="1033734.GCA_000285535_03797"/>
<accession>A0A4S3PXY5</accession>
<dbReference type="OrthoDB" id="2040879at2"/>
<name>A0A4S3PXY5_9BACI</name>
<dbReference type="EMBL" id="SLUB01000003">
    <property type="protein sequence ID" value="THE14761.1"/>
    <property type="molecule type" value="Genomic_DNA"/>
</dbReference>
<dbReference type="Pfam" id="PF12787">
    <property type="entry name" value="EcsC"/>
    <property type="match status" value="1"/>
</dbReference>
<sequence length="277" mass="32216">MDFTERERQVLTDIEKWSAQMHHEQTDFEMTYDKWLENSLSLIPENIRTEFFSKLDNWLFHLHAILQGSQFQVDARERLIGSARIFKQDIDDISDLKELTIDELTYLAENQIAKHHLYSFAHGGLSGTGGLLLLGTDIPAITILNLRIVQLIAMTYGYEVNTPYEMMTSLKVFHAATLPKRMRYQGWEALIRDADGNNQNQYFYNGSEELTDETWLELPLKHIVKAIAISVLRKRMIQGIPLISMAIGAGMNYQLTRQVSDFAHNYYRFRFLNEKES</sequence>
<dbReference type="Proteomes" id="UP000306477">
    <property type="component" value="Unassembled WGS sequence"/>
</dbReference>
<dbReference type="AlphaFoldDB" id="A0A4S3PXY5"/>
<proteinExistence type="predicted"/>
<evidence type="ECO:0000313" key="2">
    <source>
        <dbReference type="Proteomes" id="UP000306477"/>
    </source>
</evidence>
<keyword evidence="2" id="KW-1185">Reference proteome</keyword>
<gene>
    <name evidence="1" type="ORF">E1I69_02770</name>
</gene>